<keyword evidence="3" id="KW-1185">Reference proteome</keyword>
<accession>A0ABS2DAE6</accession>
<reference evidence="2 3" key="1">
    <citation type="submission" date="2020-12" db="EMBL/GenBank/DDBJ databases">
        <title>Sphingomonas sp.</title>
        <authorList>
            <person name="Kim M.K."/>
        </authorList>
    </citation>
    <scope>NUCLEOTIDE SEQUENCE [LARGE SCALE GENOMIC DNA]</scope>
    <source>
        <strain evidence="2 3">BT552</strain>
    </source>
</reference>
<dbReference type="EMBL" id="JAFEMC010000005">
    <property type="protein sequence ID" value="MBM6577916.1"/>
    <property type="molecule type" value="Genomic_DNA"/>
</dbReference>
<organism evidence="2 3">
    <name type="scientific">Sphingomonas longa</name>
    <dbReference type="NCBI Taxonomy" id="2778730"/>
    <lineage>
        <taxon>Bacteria</taxon>
        <taxon>Pseudomonadati</taxon>
        <taxon>Pseudomonadota</taxon>
        <taxon>Alphaproteobacteria</taxon>
        <taxon>Sphingomonadales</taxon>
        <taxon>Sphingomonadaceae</taxon>
        <taxon>Sphingomonas</taxon>
    </lineage>
</organism>
<gene>
    <name evidence="2" type="ORF">ILT43_16155</name>
</gene>
<proteinExistence type="predicted"/>
<dbReference type="RefSeq" id="WP_204200015.1">
    <property type="nucleotide sequence ID" value="NZ_JAFEMC010000005.1"/>
</dbReference>
<keyword evidence="1" id="KW-0812">Transmembrane</keyword>
<name>A0ABS2DAE6_9SPHN</name>
<dbReference type="Proteomes" id="UP000763641">
    <property type="component" value="Unassembled WGS sequence"/>
</dbReference>
<evidence type="ECO:0000313" key="2">
    <source>
        <dbReference type="EMBL" id="MBM6577916.1"/>
    </source>
</evidence>
<protein>
    <recommendedName>
        <fullName evidence="4">DUF2946 domain-containing protein</fullName>
    </recommendedName>
</protein>
<evidence type="ECO:0008006" key="4">
    <source>
        <dbReference type="Google" id="ProtNLM"/>
    </source>
</evidence>
<feature type="transmembrane region" description="Helical" evidence="1">
    <location>
        <begin position="103"/>
        <end position="122"/>
    </location>
</feature>
<keyword evidence="1" id="KW-1133">Transmembrane helix</keyword>
<sequence>MLPVRRLIRDYRAVAALLVALALALRLLVPAGYMPMIAQGSVLLAICDGAGPVTITAPAAKTPMAGMHHHSGTPADTAPVPSKPASACAFADLSTPAMASVDAVLLVAAIAYALALAIRRVVPLRVREHGHLRPPLRGPPALA</sequence>
<evidence type="ECO:0000256" key="1">
    <source>
        <dbReference type="SAM" id="Phobius"/>
    </source>
</evidence>
<comment type="caution">
    <text evidence="2">The sequence shown here is derived from an EMBL/GenBank/DDBJ whole genome shotgun (WGS) entry which is preliminary data.</text>
</comment>
<evidence type="ECO:0000313" key="3">
    <source>
        <dbReference type="Proteomes" id="UP000763641"/>
    </source>
</evidence>
<keyword evidence="1" id="KW-0472">Membrane</keyword>